<evidence type="ECO:0000256" key="2">
    <source>
        <dbReference type="ARBA" id="ARBA00001936"/>
    </source>
</evidence>
<feature type="binding site" evidence="14">
    <location>
        <position position="104"/>
    </location>
    <ligand>
        <name>substrate</name>
    </ligand>
</feature>
<dbReference type="EC" id="1.1.1.85" evidence="14"/>
<dbReference type="Pfam" id="PF00180">
    <property type="entry name" value="Iso_dh"/>
    <property type="match status" value="1"/>
</dbReference>
<dbReference type="Gene3D" id="3.40.718.10">
    <property type="entry name" value="Isopropylmalate Dehydrogenase"/>
    <property type="match status" value="1"/>
</dbReference>
<evidence type="ECO:0000256" key="11">
    <source>
        <dbReference type="ARBA" id="ARBA00023002"/>
    </source>
</evidence>
<gene>
    <name evidence="14 17" type="primary">leuB</name>
    <name evidence="17" type="ORF">N0D28_13430</name>
</gene>
<accession>A0ABY5YKQ4</accession>
<evidence type="ECO:0000256" key="6">
    <source>
        <dbReference type="ARBA" id="ARBA00011738"/>
    </source>
</evidence>
<comment type="similarity">
    <text evidence="5 14">Belongs to the isocitrate and isopropylmalate dehydrogenases family. LeuB type 1 subfamily.</text>
</comment>
<feature type="binding site" evidence="14">
    <location>
        <position position="132"/>
    </location>
    <ligand>
        <name>substrate</name>
    </ligand>
</feature>
<keyword evidence="9 14" id="KW-0479">Metal-binding</keyword>
<feature type="binding site" evidence="14">
    <location>
        <position position="246"/>
    </location>
    <ligand>
        <name>Mg(2+)</name>
        <dbReference type="ChEBI" id="CHEBI:18420"/>
    </ligand>
</feature>
<keyword evidence="12 14" id="KW-0520">NAD</keyword>
<comment type="function">
    <text evidence="14 15">Catalyzes the oxidation of 3-carboxy-2-hydroxy-4-methylpentanoate (3-isopropylmalate) to 3-carboxy-4-methyl-2-oxopentanoate. The product decarboxylates to 4-methyl-2 oxopentanoate.</text>
</comment>
<dbReference type="InterPro" id="IPR004429">
    <property type="entry name" value="Isopropylmalate_DH"/>
</dbReference>
<feature type="binding site" evidence="14">
    <location>
        <begin position="275"/>
        <end position="287"/>
    </location>
    <ligand>
        <name>NAD(+)</name>
        <dbReference type="ChEBI" id="CHEBI:57540"/>
    </ligand>
</feature>
<evidence type="ECO:0000256" key="15">
    <source>
        <dbReference type="RuleBase" id="RU004445"/>
    </source>
</evidence>
<evidence type="ECO:0000256" key="5">
    <source>
        <dbReference type="ARBA" id="ARBA00008319"/>
    </source>
</evidence>
<dbReference type="NCBIfam" id="TIGR00169">
    <property type="entry name" value="leuB"/>
    <property type="match status" value="1"/>
</dbReference>
<dbReference type="GO" id="GO:0003862">
    <property type="term" value="F:3-isopropylmalate dehydrogenase activity"/>
    <property type="evidence" value="ECO:0007669"/>
    <property type="project" value="UniProtKB-EC"/>
</dbReference>
<evidence type="ECO:0000256" key="1">
    <source>
        <dbReference type="ARBA" id="ARBA00000624"/>
    </source>
</evidence>
<evidence type="ECO:0000256" key="7">
    <source>
        <dbReference type="ARBA" id="ARBA00022430"/>
    </source>
</evidence>
<evidence type="ECO:0000256" key="13">
    <source>
        <dbReference type="ARBA" id="ARBA00023304"/>
    </source>
</evidence>
<sequence>MPRVVVLPGDGIGPEVCASAAEVLQKVAPDVELDYQLLGGGAYDQTGSPFPDATREAVMNCDAVLLGTVGGAQNSPWNALPRPLRPESGLLQLRKALGVYANLRPVKVMPGLESLSPLREDLARQVDVLIVRELLGGAYFDPRRAIEGDSAYNTIGYSKSEVDRVARVAFDAARTRKKEVTSVDKANVLEVSELWRGVVQNLRDTEYPDIKLEHEYVDSVAMLLVKTPGRYDVIVTENLFGDILSDLAAVIPGSLGVMPSASLGDGPGLYEPIHGSAPDIAGKGIANPTGTILSVAMLLRHSLNRDAEARRIEAAVQAALEEVRTPDLGGKGTTQELGAAVLKALGRADLG</sequence>
<dbReference type="InterPro" id="IPR019818">
    <property type="entry name" value="IsoCit/isopropylmalate_DH_CS"/>
</dbReference>
<keyword evidence="14" id="KW-0464">Manganese</keyword>
<organism evidence="17 18">
    <name type="scientific">Deinococcus rubellus</name>
    <dbReference type="NCBI Taxonomy" id="1889240"/>
    <lineage>
        <taxon>Bacteria</taxon>
        <taxon>Thermotogati</taxon>
        <taxon>Deinococcota</taxon>
        <taxon>Deinococci</taxon>
        <taxon>Deinococcales</taxon>
        <taxon>Deinococcaceae</taxon>
        <taxon>Deinococcus</taxon>
    </lineage>
</organism>
<evidence type="ECO:0000313" key="18">
    <source>
        <dbReference type="Proteomes" id="UP001060261"/>
    </source>
</evidence>
<feature type="binding site" evidence="14">
    <location>
        <position position="242"/>
    </location>
    <ligand>
        <name>Mg(2+)</name>
        <dbReference type="ChEBI" id="CHEBI:18420"/>
    </ligand>
</feature>
<dbReference type="RefSeq" id="WP_260561909.1">
    <property type="nucleotide sequence ID" value="NZ_BAABEC010000074.1"/>
</dbReference>
<evidence type="ECO:0000259" key="16">
    <source>
        <dbReference type="SMART" id="SM01329"/>
    </source>
</evidence>
<feature type="binding site" evidence="14">
    <location>
        <position position="218"/>
    </location>
    <ligand>
        <name>Mg(2+)</name>
        <dbReference type="ChEBI" id="CHEBI:18420"/>
    </ligand>
</feature>
<comment type="subcellular location">
    <subcellularLocation>
        <location evidence="3 14">Cytoplasm</location>
    </subcellularLocation>
</comment>
<comment type="caution">
    <text evidence="14">Lacks conserved residue(s) required for the propagation of feature annotation.</text>
</comment>
<comment type="subunit">
    <text evidence="6 14 15">Homodimer.</text>
</comment>
<comment type="catalytic activity">
    <reaction evidence="1 14 15">
        <text>(2R,3S)-3-isopropylmalate + NAD(+) = 4-methyl-2-oxopentanoate + CO2 + NADH</text>
        <dbReference type="Rhea" id="RHEA:32271"/>
        <dbReference type="ChEBI" id="CHEBI:16526"/>
        <dbReference type="ChEBI" id="CHEBI:17865"/>
        <dbReference type="ChEBI" id="CHEBI:35121"/>
        <dbReference type="ChEBI" id="CHEBI:57540"/>
        <dbReference type="ChEBI" id="CHEBI:57945"/>
        <dbReference type="EC" id="1.1.1.85"/>
    </reaction>
</comment>
<evidence type="ECO:0000256" key="9">
    <source>
        <dbReference type="ARBA" id="ARBA00022723"/>
    </source>
</evidence>
<feature type="binding site" evidence="14">
    <location>
        <position position="94"/>
    </location>
    <ligand>
        <name>substrate</name>
    </ligand>
</feature>
<keyword evidence="11 14" id="KW-0560">Oxidoreductase</keyword>
<evidence type="ECO:0000256" key="10">
    <source>
        <dbReference type="ARBA" id="ARBA00022842"/>
    </source>
</evidence>
<feature type="site" description="Important for catalysis" evidence="14">
    <location>
        <position position="185"/>
    </location>
</feature>
<keyword evidence="8 14" id="KW-0028">Amino-acid biosynthesis</keyword>
<dbReference type="Proteomes" id="UP001060261">
    <property type="component" value="Chromosome"/>
</dbReference>
<comment type="cofactor">
    <cofactor evidence="2">
        <name>Mn(2+)</name>
        <dbReference type="ChEBI" id="CHEBI:29035"/>
    </cofactor>
</comment>
<name>A0ABY5YKQ4_9DEIO</name>
<evidence type="ECO:0000313" key="17">
    <source>
        <dbReference type="EMBL" id="UWX65659.1"/>
    </source>
</evidence>
<dbReference type="HAMAP" id="MF_01033">
    <property type="entry name" value="LeuB_type1"/>
    <property type="match status" value="1"/>
</dbReference>
<evidence type="ECO:0000256" key="8">
    <source>
        <dbReference type="ARBA" id="ARBA00022605"/>
    </source>
</evidence>
<dbReference type="PROSITE" id="PS00470">
    <property type="entry name" value="IDH_IMDH"/>
    <property type="match status" value="1"/>
</dbReference>
<dbReference type="SMART" id="SM01329">
    <property type="entry name" value="Iso_dh"/>
    <property type="match status" value="1"/>
</dbReference>
<comment type="pathway">
    <text evidence="4 14 15">Amino-acid biosynthesis; L-leucine biosynthesis; L-leucine from 3-methyl-2-oxobutanoate: step 3/4.</text>
</comment>
<evidence type="ECO:0000256" key="4">
    <source>
        <dbReference type="ARBA" id="ARBA00004762"/>
    </source>
</evidence>
<feature type="binding site" evidence="14">
    <location>
        <position position="218"/>
    </location>
    <ligand>
        <name>substrate</name>
    </ligand>
</feature>
<proteinExistence type="inferred from homology"/>
<dbReference type="SUPFAM" id="SSF53659">
    <property type="entry name" value="Isocitrate/Isopropylmalate dehydrogenase-like"/>
    <property type="match status" value="1"/>
</dbReference>
<comment type="cofactor">
    <cofactor evidence="14 15">
        <name>Mg(2+)</name>
        <dbReference type="ChEBI" id="CHEBI:18420"/>
    </cofactor>
    <cofactor evidence="14 15">
        <name>Mn(2+)</name>
        <dbReference type="ChEBI" id="CHEBI:29035"/>
    </cofactor>
    <text evidence="14 15">Binds 1 Mg(2+) or Mn(2+) ion per subunit.</text>
</comment>
<feature type="site" description="Important for catalysis" evidence="14">
    <location>
        <position position="139"/>
    </location>
</feature>
<dbReference type="EMBL" id="CP104213">
    <property type="protein sequence ID" value="UWX65659.1"/>
    <property type="molecule type" value="Genomic_DNA"/>
</dbReference>
<dbReference type="PANTHER" id="PTHR42979">
    <property type="entry name" value="3-ISOPROPYLMALATE DEHYDROGENASE"/>
    <property type="match status" value="1"/>
</dbReference>
<evidence type="ECO:0000256" key="14">
    <source>
        <dbReference type="HAMAP-Rule" id="MF_01033"/>
    </source>
</evidence>
<evidence type="ECO:0000256" key="12">
    <source>
        <dbReference type="ARBA" id="ARBA00023027"/>
    </source>
</evidence>
<keyword evidence="18" id="KW-1185">Reference proteome</keyword>
<dbReference type="PANTHER" id="PTHR42979:SF1">
    <property type="entry name" value="3-ISOPROPYLMALATE DEHYDROGENASE"/>
    <property type="match status" value="1"/>
</dbReference>
<evidence type="ECO:0000256" key="3">
    <source>
        <dbReference type="ARBA" id="ARBA00004496"/>
    </source>
</evidence>
<keyword evidence="7 14" id="KW-0432">Leucine biosynthesis</keyword>
<reference evidence="17" key="1">
    <citation type="submission" date="2022-09" db="EMBL/GenBank/DDBJ databases">
        <title>genome sequence of Deinococcus rubellus.</title>
        <authorList>
            <person name="Srinivasan S."/>
        </authorList>
    </citation>
    <scope>NUCLEOTIDE SEQUENCE</scope>
    <source>
        <strain evidence="17">Ant6</strain>
    </source>
</reference>
<keyword evidence="13 14" id="KW-0100">Branched-chain amino acid biosynthesis</keyword>
<keyword evidence="10 14" id="KW-0460">Magnesium</keyword>
<keyword evidence="14" id="KW-0963">Cytoplasm</keyword>
<dbReference type="InterPro" id="IPR024084">
    <property type="entry name" value="IsoPropMal-DH-like_dom"/>
</dbReference>
<feature type="domain" description="Isopropylmalate dehydrogenase-like" evidence="16">
    <location>
        <begin position="3"/>
        <end position="341"/>
    </location>
</feature>
<protein>
    <recommendedName>
        <fullName evidence="14">3-isopropylmalate dehydrogenase</fullName>
        <ecNumber evidence="14">1.1.1.85</ecNumber>
    </recommendedName>
    <alternativeName>
        <fullName evidence="14">3-IPM-DH</fullName>
    </alternativeName>
    <alternativeName>
        <fullName evidence="14">Beta-IPM dehydrogenase</fullName>
        <shortName evidence="14">IMDH</shortName>
    </alternativeName>
</protein>